<organism evidence="1 2">
    <name type="scientific">Candidatus Seongchinamella marina</name>
    <dbReference type="NCBI Taxonomy" id="2518990"/>
    <lineage>
        <taxon>Bacteria</taxon>
        <taxon>Pseudomonadati</taxon>
        <taxon>Pseudomonadota</taxon>
        <taxon>Gammaproteobacteria</taxon>
        <taxon>Cellvibrionales</taxon>
        <taxon>Halieaceae</taxon>
        <taxon>Seongchinamella</taxon>
    </lineage>
</organism>
<evidence type="ECO:0000313" key="2">
    <source>
        <dbReference type="Proteomes" id="UP001143307"/>
    </source>
</evidence>
<protein>
    <recommendedName>
        <fullName evidence="3">SnoaL-like domain-containing protein</fullName>
    </recommendedName>
</protein>
<proteinExistence type="predicted"/>
<name>A0ABT3SSM3_9GAMM</name>
<evidence type="ECO:0008006" key="3">
    <source>
        <dbReference type="Google" id="ProtNLM"/>
    </source>
</evidence>
<dbReference type="EMBL" id="SHNP01000002">
    <property type="protein sequence ID" value="MCX2972982.1"/>
    <property type="molecule type" value="Genomic_DNA"/>
</dbReference>
<evidence type="ECO:0000313" key="1">
    <source>
        <dbReference type="EMBL" id="MCX2972982.1"/>
    </source>
</evidence>
<gene>
    <name evidence="1" type="ORF">EYC87_05205</name>
</gene>
<comment type="caution">
    <text evidence="1">The sequence shown here is derived from an EMBL/GenBank/DDBJ whole genome shotgun (WGS) entry which is preliminary data.</text>
</comment>
<dbReference type="RefSeq" id="WP_040541455.1">
    <property type="nucleotide sequence ID" value="NZ_SHNP01000002.1"/>
</dbReference>
<accession>A0ABT3SSM3</accession>
<dbReference type="InterPro" id="IPR032710">
    <property type="entry name" value="NTF2-like_dom_sf"/>
</dbReference>
<keyword evidence="2" id="KW-1185">Reference proteome</keyword>
<dbReference type="Gene3D" id="3.10.450.50">
    <property type="match status" value="1"/>
</dbReference>
<dbReference type="SUPFAM" id="SSF54427">
    <property type="entry name" value="NTF2-like"/>
    <property type="match status" value="1"/>
</dbReference>
<reference evidence="1" key="1">
    <citation type="submission" date="2019-02" db="EMBL/GenBank/DDBJ databases">
        <authorList>
            <person name="Li S.-H."/>
        </authorList>
    </citation>
    <scope>NUCLEOTIDE SEQUENCE</scope>
    <source>
        <strain evidence="1">IMCC8485</strain>
    </source>
</reference>
<sequence>MSAFETATAFFHACEGLQGWEGCKQYVAENAVFSAQSEPLVDIQLVEGYCEWMAGLGKGPLVGCGYSIHSSAWDEANRTALYFATFNGEHSGEGGPVPATGGVTHSHYVYAITMDDDDKVCAMTKVWNAPWALKELGWM</sequence>
<dbReference type="Proteomes" id="UP001143307">
    <property type="component" value="Unassembled WGS sequence"/>
</dbReference>